<feature type="compositionally biased region" description="Polar residues" evidence="1">
    <location>
        <begin position="451"/>
        <end position="466"/>
    </location>
</feature>
<sequence>MWCNASPAPRLSARYIPRLATRSLPHLFRGSCYRPGTRFGVTGTYPTALQYTGGSPSPVACNVARSTHHGHRPGRRLLSPPLQRELPPGPVPRSRSSRDPPHRCRCRHRCFLGPDSQQMNPSVRSLHQLYEVVGCRAAAHRRRRHRVFGPVWGLPGRFFSRLYSLSVQPSPLELLEAWRPRPPRHAAHMPECKPTPCSRLAADTDDLPPATAALLRRICGPSALVAGRRPFPAAHWLPHGRSRLPAARSSLPAPLTHPHRSPLAARFPLHAACHPPPGAHCTLAAHARVRQDAPRAARCPPRSRVGKLGVGEVNRVLARRQRKPKPCPPRAARPLHTCTCRRSGRTLFCTPRLARLVIFLYCNAHNLLIATSRRLCKIRPSQIGGKPLLFPFHSSHRPNHPFPVLHTLCASSPAVESVLTPLNVEDDGSTRAPSPLSCKDKLTKSPEAVFQNDTADFTRPNSNLSATYAPPHSHRRRTSPRRERSRECASRAVSVARQADRVSLRQDNPLAVD</sequence>
<evidence type="ECO:0000313" key="3">
    <source>
        <dbReference type="Proteomes" id="UP001219525"/>
    </source>
</evidence>
<feature type="region of interest" description="Disordered" evidence="1">
    <location>
        <begin position="450"/>
        <end position="513"/>
    </location>
</feature>
<gene>
    <name evidence="2" type="ORF">GGX14DRAFT_611180</name>
</gene>
<dbReference type="AlphaFoldDB" id="A0AAD6VJ91"/>
<organism evidence="2 3">
    <name type="scientific">Mycena pura</name>
    <dbReference type="NCBI Taxonomy" id="153505"/>
    <lineage>
        <taxon>Eukaryota</taxon>
        <taxon>Fungi</taxon>
        <taxon>Dikarya</taxon>
        <taxon>Basidiomycota</taxon>
        <taxon>Agaricomycotina</taxon>
        <taxon>Agaricomycetes</taxon>
        <taxon>Agaricomycetidae</taxon>
        <taxon>Agaricales</taxon>
        <taxon>Marasmiineae</taxon>
        <taxon>Mycenaceae</taxon>
        <taxon>Mycena</taxon>
    </lineage>
</organism>
<feature type="compositionally biased region" description="Basic and acidic residues" evidence="1">
    <location>
        <begin position="480"/>
        <end position="489"/>
    </location>
</feature>
<dbReference type="EMBL" id="JARJCW010000019">
    <property type="protein sequence ID" value="KAJ7214582.1"/>
    <property type="molecule type" value="Genomic_DNA"/>
</dbReference>
<proteinExistence type="predicted"/>
<feature type="region of interest" description="Disordered" evidence="1">
    <location>
        <begin position="65"/>
        <end position="102"/>
    </location>
</feature>
<accession>A0AAD6VJ91</accession>
<comment type="caution">
    <text evidence="2">The sequence shown here is derived from an EMBL/GenBank/DDBJ whole genome shotgun (WGS) entry which is preliminary data.</text>
</comment>
<dbReference type="Proteomes" id="UP001219525">
    <property type="component" value="Unassembled WGS sequence"/>
</dbReference>
<keyword evidence="3" id="KW-1185">Reference proteome</keyword>
<protein>
    <submittedName>
        <fullName evidence="2">Uncharacterized protein</fullName>
    </submittedName>
</protein>
<evidence type="ECO:0000256" key="1">
    <source>
        <dbReference type="SAM" id="MobiDB-lite"/>
    </source>
</evidence>
<name>A0AAD6VJ91_9AGAR</name>
<reference evidence="2" key="1">
    <citation type="submission" date="2023-03" db="EMBL/GenBank/DDBJ databases">
        <title>Massive genome expansion in bonnet fungi (Mycena s.s.) driven by repeated elements and novel gene families across ecological guilds.</title>
        <authorList>
            <consortium name="Lawrence Berkeley National Laboratory"/>
            <person name="Harder C.B."/>
            <person name="Miyauchi S."/>
            <person name="Viragh M."/>
            <person name="Kuo A."/>
            <person name="Thoen E."/>
            <person name="Andreopoulos B."/>
            <person name="Lu D."/>
            <person name="Skrede I."/>
            <person name="Drula E."/>
            <person name="Henrissat B."/>
            <person name="Morin E."/>
            <person name="Kohler A."/>
            <person name="Barry K."/>
            <person name="LaButti K."/>
            <person name="Morin E."/>
            <person name="Salamov A."/>
            <person name="Lipzen A."/>
            <person name="Mereny Z."/>
            <person name="Hegedus B."/>
            <person name="Baldrian P."/>
            <person name="Stursova M."/>
            <person name="Weitz H."/>
            <person name="Taylor A."/>
            <person name="Grigoriev I.V."/>
            <person name="Nagy L.G."/>
            <person name="Martin F."/>
            <person name="Kauserud H."/>
        </authorList>
    </citation>
    <scope>NUCLEOTIDE SEQUENCE</scope>
    <source>
        <strain evidence="2">9144</strain>
    </source>
</reference>
<feature type="compositionally biased region" description="Basic residues" evidence="1">
    <location>
        <begin position="66"/>
        <end position="75"/>
    </location>
</feature>
<evidence type="ECO:0000313" key="2">
    <source>
        <dbReference type="EMBL" id="KAJ7214582.1"/>
    </source>
</evidence>